<sequence length="233" mass="25599">MQVTFVKDYEITKMIIKRAEAAGYKALFVSVDLPVIGNRLNEARNNFQHPLETTLPNLNFPDGRPVPDESYDYDATISWEKNIAWLRDQTKLKIWLKGVYTPDDVRIAIKYGLDGVLISNHGGRQLDGVPATLDALKECADASNGKIPVGIDGGIRRGSDIFKALALGANFCFVGRIPVWGLAYKAQAGVELAIKILLNELRQTMMLCGCRTIADIKPEHVSMLGANGALAKL</sequence>
<dbReference type="EMBL" id="JANRMS010002667">
    <property type="protein sequence ID" value="KAJ3521461.1"/>
    <property type="molecule type" value="Genomic_DNA"/>
</dbReference>
<protein>
    <submittedName>
        <fullName evidence="1">Uncharacterized protein</fullName>
    </submittedName>
</protein>
<name>A0ACC1RN33_9HYPO</name>
<comment type="caution">
    <text evidence="1">The sequence shown here is derived from an EMBL/GenBank/DDBJ whole genome shotgun (WGS) entry which is preliminary data.</text>
</comment>
<evidence type="ECO:0000313" key="1">
    <source>
        <dbReference type="EMBL" id="KAJ3521461.1"/>
    </source>
</evidence>
<gene>
    <name evidence="1" type="ORF">NM208_g13277</name>
</gene>
<reference evidence="1" key="1">
    <citation type="submission" date="2022-08" db="EMBL/GenBank/DDBJ databases">
        <title>Genome Sequence of Fusarium decemcellulare.</title>
        <authorList>
            <person name="Buettner E."/>
        </authorList>
    </citation>
    <scope>NUCLEOTIDE SEQUENCE</scope>
    <source>
        <strain evidence="1">Babe19</strain>
    </source>
</reference>
<dbReference type="Proteomes" id="UP001148629">
    <property type="component" value="Unassembled WGS sequence"/>
</dbReference>
<evidence type="ECO:0000313" key="2">
    <source>
        <dbReference type="Proteomes" id="UP001148629"/>
    </source>
</evidence>
<keyword evidence="2" id="KW-1185">Reference proteome</keyword>
<accession>A0ACC1RN33</accession>
<organism evidence="1 2">
    <name type="scientific">Fusarium decemcellulare</name>
    <dbReference type="NCBI Taxonomy" id="57161"/>
    <lineage>
        <taxon>Eukaryota</taxon>
        <taxon>Fungi</taxon>
        <taxon>Dikarya</taxon>
        <taxon>Ascomycota</taxon>
        <taxon>Pezizomycotina</taxon>
        <taxon>Sordariomycetes</taxon>
        <taxon>Hypocreomycetidae</taxon>
        <taxon>Hypocreales</taxon>
        <taxon>Nectriaceae</taxon>
        <taxon>Fusarium</taxon>
        <taxon>Fusarium decemcellulare species complex</taxon>
    </lineage>
</organism>
<proteinExistence type="predicted"/>